<dbReference type="EMBL" id="JADFTS010000001">
    <property type="protein sequence ID" value="KAF9624904.1"/>
    <property type="molecule type" value="Genomic_DNA"/>
</dbReference>
<evidence type="ECO:0000313" key="2">
    <source>
        <dbReference type="EMBL" id="KAF9624904.1"/>
    </source>
</evidence>
<dbReference type="PANTHER" id="PTHR33914:SF3">
    <property type="entry name" value="PROTEIN BREAKING OF ASYMMETRY IN THE STOMATAL LINEAGE"/>
    <property type="match status" value="1"/>
</dbReference>
<evidence type="ECO:0000313" key="3">
    <source>
        <dbReference type="Proteomes" id="UP000631114"/>
    </source>
</evidence>
<evidence type="ECO:0000256" key="1">
    <source>
        <dbReference type="SAM" id="MobiDB-lite"/>
    </source>
</evidence>
<dbReference type="InterPro" id="IPR040378">
    <property type="entry name" value="BASL"/>
</dbReference>
<feature type="compositionally biased region" description="Acidic residues" evidence="1">
    <location>
        <begin position="72"/>
        <end position="83"/>
    </location>
</feature>
<reference evidence="2 3" key="1">
    <citation type="submission" date="2020-10" db="EMBL/GenBank/DDBJ databases">
        <title>The Coptis chinensis genome and diversification of protoberbering-type alkaloids.</title>
        <authorList>
            <person name="Wang B."/>
            <person name="Shu S."/>
            <person name="Song C."/>
            <person name="Liu Y."/>
        </authorList>
    </citation>
    <scope>NUCLEOTIDE SEQUENCE [LARGE SCALE GENOMIC DNA]</scope>
    <source>
        <strain evidence="2">HL-2020</strain>
        <tissue evidence="2">Leaf</tissue>
    </source>
</reference>
<keyword evidence="3" id="KW-1185">Reference proteome</keyword>
<sequence>MTSEGYISFCFESNDSFYVVKDRKSQILSDSLGTRTMQKVRYDEENLDNFKEDGIDLEATSKRESYHGKGGEEEEPYEENEDYQYDENEDYQAISHESSAGSFAFPALNRVWSGSPIKMPRTKGAHLRKHKDWRLVLLCCRF</sequence>
<protein>
    <submittedName>
        <fullName evidence="2">Uncharacterized protein</fullName>
    </submittedName>
</protein>
<gene>
    <name evidence="2" type="ORF">IFM89_015526</name>
</gene>
<dbReference type="GO" id="GO:0009786">
    <property type="term" value="P:regulation of asymmetric cell division"/>
    <property type="evidence" value="ECO:0007669"/>
    <property type="project" value="InterPro"/>
</dbReference>
<dbReference type="AlphaFoldDB" id="A0A835IWB7"/>
<dbReference type="PANTHER" id="PTHR33914">
    <property type="entry name" value="18S PRE-RIBOSOMAL ASSEMBLY PROTEIN GAR2-LIKE PROTEIN"/>
    <property type="match status" value="1"/>
</dbReference>
<feature type="region of interest" description="Disordered" evidence="1">
    <location>
        <begin position="58"/>
        <end position="83"/>
    </location>
</feature>
<accession>A0A835IWB7</accession>
<feature type="compositionally biased region" description="Basic and acidic residues" evidence="1">
    <location>
        <begin position="58"/>
        <end position="71"/>
    </location>
</feature>
<proteinExistence type="predicted"/>
<dbReference type="OrthoDB" id="1911716at2759"/>
<organism evidence="2 3">
    <name type="scientific">Coptis chinensis</name>
    <dbReference type="NCBI Taxonomy" id="261450"/>
    <lineage>
        <taxon>Eukaryota</taxon>
        <taxon>Viridiplantae</taxon>
        <taxon>Streptophyta</taxon>
        <taxon>Embryophyta</taxon>
        <taxon>Tracheophyta</taxon>
        <taxon>Spermatophyta</taxon>
        <taxon>Magnoliopsida</taxon>
        <taxon>Ranunculales</taxon>
        <taxon>Ranunculaceae</taxon>
        <taxon>Coptidoideae</taxon>
        <taxon>Coptis</taxon>
    </lineage>
</organism>
<dbReference type="Proteomes" id="UP000631114">
    <property type="component" value="Unassembled WGS sequence"/>
</dbReference>
<name>A0A835IWB7_9MAGN</name>
<comment type="caution">
    <text evidence="2">The sequence shown here is derived from an EMBL/GenBank/DDBJ whole genome shotgun (WGS) entry which is preliminary data.</text>
</comment>